<comment type="caution">
    <text evidence="2">The sequence shown here is derived from an EMBL/GenBank/DDBJ whole genome shotgun (WGS) entry which is preliminary data.</text>
</comment>
<dbReference type="AlphaFoldDB" id="A0A2P5DUS5"/>
<sequence>MRVDLLSLEVGVSKDWCAAARYKANATHKDKEKGRSKHDEEATWTEDGEEGVVRVGISGDEDSWSRVSEMGEQWAR</sequence>
<dbReference type="EMBL" id="JXTB01000015">
    <property type="protein sequence ID" value="PON77036.1"/>
    <property type="molecule type" value="Genomic_DNA"/>
</dbReference>
<evidence type="ECO:0000313" key="2">
    <source>
        <dbReference type="EMBL" id="PON77036.1"/>
    </source>
</evidence>
<evidence type="ECO:0000313" key="3">
    <source>
        <dbReference type="Proteomes" id="UP000237105"/>
    </source>
</evidence>
<protein>
    <submittedName>
        <fullName evidence="2">Uncharacterized protein</fullName>
    </submittedName>
</protein>
<gene>
    <name evidence="2" type="ORF">PanWU01x14_030450</name>
</gene>
<keyword evidence="3" id="KW-1185">Reference proteome</keyword>
<accession>A0A2P5DUS5</accession>
<feature type="compositionally biased region" description="Basic and acidic residues" evidence="1">
    <location>
        <begin position="27"/>
        <end position="41"/>
    </location>
</feature>
<evidence type="ECO:0000256" key="1">
    <source>
        <dbReference type="SAM" id="MobiDB-lite"/>
    </source>
</evidence>
<proteinExistence type="predicted"/>
<feature type="region of interest" description="Disordered" evidence="1">
    <location>
        <begin position="27"/>
        <end position="46"/>
    </location>
</feature>
<dbReference type="Proteomes" id="UP000237105">
    <property type="component" value="Unassembled WGS sequence"/>
</dbReference>
<name>A0A2P5DUS5_PARAD</name>
<organism evidence="2 3">
    <name type="scientific">Parasponia andersonii</name>
    <name type="common">Sponia andersonii</name>
    <dbReference type="NCBI Taxonomy" id="3476"/>
    <lineage>
        <taxon>Eukaryota</taxon>
        <taxon>Viridiplantae</taxon>
        <taxon>Streptophyta</taxon>
        <taxon>Embryophyta</taxon>
        <taxon>Tracheophyta</taxon>
        <taxon>Spermatophyta</taxon>
        <taxon>Magnoliopsida</taxon>
        <taxon>eudicotyledons</taxon>
        <taxon>Gunneridae</taxon>
        <taxon>Pentapetalae</taxon>
        <taxon>rosids</taxon>
        <taxon>fabids</taxon>
        <taxon>Rosales</taxon>
        <taxon>Cannabaceae</taxon>
        <taxon>Parasponia</taxon>
    </lineage>
</organism>
<reference evidence="3" key="1">
    <citation type="submission" date="2016-06" db="EMBL/GenBank/DDBJ databases">
        <title>Parallel loss of symbiosis genes in relatives of nitrogen-fixing non-legume Parasponia.</title>
        <authorList>
            <person name="Van Velzen R."/>
            <person name="Holmer R."/>
            <person name="Bu F."/>
            <person name="Rutten L."/>
            <person name="Van Zeijl A."/>
            <person name="Liu W."/>
            <person name="Santuari L."/>
            <person name="Cao Q."/>
            <person name="Sharma T."/>
            <person name="Shen D."/>
            <person name="Roswanjaya Y."/>
            <person name="Wardhani T."/>
            <person name="Kalhor M.S."/>
            <person name="Jansen J."/>
            <person name="Van den Hoogen J."/>
            <person name="Gungor B."/>
            <person name="Hartog M."/>
            <person name="Hontelez J."/>
            <person name="Verver J."/>
            <person name="Yang W.-C."/>
            <person name="Schijlen E."/>
            <person name="Repin R."/>
            <person name="Schilthuizen M."/>
            <person name="Schranz E."/>
            <person name="Heidstra R."/>
            <person name="Miyata K."/>
            <person name="Fedorova E."/>
            <person name="Kohlen W."/>
            <person name="Bisseling T."/>
            <person name="Smit S."/>
            <person name="Geurts R."/>
        </authorList>
    </citation>
    <scope>NUCLEOTIDE SEQUENCE [LARGE SCALE GENOMIC DNA]</scope>
    <source>
        <strain evidence="3">cv. WU1-14</strain>
    </source>
</reference>